<dbReference type="GO" id="GO:0016874">
    <property type="term" value="F:ligase activity"/>
    <property type="evidence" value="ECO:0007669"/>
    <property type="project" value="UniProtKB-KW"/>
</dbReference>
<organism evidence="1 2">
    <name type="scientific">Nostocoides veronense</name>
    <dbReference type="NCBI Taxonomy" id="330836"/>
    <lineage>
        <taxon>Bacteria</taxon>
        <taxon>Bacillati</taxon>
        <taxon>Actinomycetota</taxon>
        <taxon>Actinomycetes</taxon>
        <taxon>Micrococcales</taxon>
        <taxon>Intrasporangiaceae</taxon>
        <taxon>Nostocoides</taxon>
    </lineage>
</organism>
<gene>
    <name evidence="1" type="ORF">GCM10009811_11910</name>
</gene>
<dbReference type="EMBL" id="BAAAPO010000021">
    <property type="protein sequence ID" value="GAA1788649.1"/>
    <property type="molecule type" value="Genomic_DNA"/>
</dbReference>
<reference evidence="2" key="1">
    <citation type="journal article" date="2019" name="Int. J. Syst. Evol. Microbiol.">
        <title>The Global Catalogue of Microorganisms (GCM) 10K type strain sequencing project: providing services to taxonomists for standard genome sequencing and annotation.</title>
        <authorList>
            <consortium name="The Broad Institute Genomics Platform"/>
            <consortium name="The Broad Institute Genome Sequencing Center for Infectious Disease"/>
            <person name="Wu L."/>
            <person name="Ma J."/>
        </authorList>
    </citation>
    <scope>NUCLEOTIDE SEQUENCE [LARGE SCALE GENOMIC DNA]</scope>
    <source>
        <strain evidence="2">JCM 15592</strain>
    </source>
</reference>
<dbReference type="InterPro" id="IPR009097">
    <property type="entry name" value="Cyclic_Pdiesterase"/>
</dbReference>
<dbReference type="SUPFAM" id="SSF55144">
    <property type="entry name" value="LigT-like"/>
    <property type="match status" value="1"/>
</dbReference>
<dbReference type="RefSeq" id="WP_344082499.1">
    <property type="nucleotide sequence ID" value="NZ_BAAAPO010000021.1"/>
</dbReference>
<dbReference type="Pfam" id="PF13563">
    <property type="entry name" value="2_5_RNA_ligase2"/>
    <property type="match status" value="1"/>
</dbReference>
<keyword evidence="1" id="KW-0436">Ligase</keyword>
<dbReference type="Proteomes" id="UP001499938">
    <property type="component" value="Unassembled WGS sequence"/>
</dbReference>
<evidence type="ECO:0000313" key="2">
    <source>
        <dbReference type="Proteomes" id="UP001499938"/>
    </source>
</evidence>
<accession>A0ABP4XRD0</accession>
<evidence type="ECO:0000313" key="1">
    <source>
        <dbReference type="EMBL" id="GAA1788649.1"/>
    </source>
</evidence>
<proteinExistence type="predicted"/>
<comment type="caution">
    <text evidence="1">The sequence shown here is derived from an EMBL/GenBank/DDBJ whole genome shotgun (WGS) entry which is preliminary data.</text>
</comment>
<keyword evidence="2" id="KW-1185">Reference proteome</keyword>
<dbReference type="PANTHER" id="PTHR40037">
    <property type="entry name" value="PHOSPHOESTERASE YJCG-RELATED"/>
    <property type="match status" value="1"/>
</dbReference>
<dbReference type="PANTHER" id="PTHR40037:SF1">
    <property type="entry name" value="PHOSPHOESTERASE SAOUHSC_00951-RELATED"/>
    <property type="match status" value="1"/>
</dbReference>
<sequence>MLTIGISIEVPEPYGGYLQDAREAFGDPLARAIPAHITLLPPTVIDPADAAPVAGHLAEVATAYAPFDVILSGTGTFRPVSPVAFVALASGAEQCAALESAVRAGPLARELDFPYHPHVTIAHHLDDAALTRAQAQLANFRAAFRVSALHLYHHGDDEIWRPVQAFDLTGV</sequence>
<dbReference type="Gene3D" id="3.90.1140.10">
    <property type="entry name" value="Cyclic phosphodiesterase"/>
    <property type="match status" value="1"/>
</dbReference>
<name>A0ABP4XRD0_9MICO</name>
<dbReference type="InterPro" id="IPR050580">
    <property type="entry name" value="2H_phosphoesterase_YjcG-like"/>
</dbReference>
<protein>
    <submittedName>
        <fullName evidence="1">2'-5' RNA ligase family protein</fullName>
    </submittedName>
</protein>